<evidence type="ECO:0000313" key="3">
    <source>
        <dbReference type="Proteomes" id="UP000054735"/>
    </source>
</evidence>
<dbReference type="Proteomes" id="UP000054735">
    <property type="component" value="Unassembled WGS sequence"/>
</dbReference>
<dbReference type="EMBL" id="LNXT01000048">
    <property type="protein sequence ID" value="KTC68208.1"/>
    <property type="molecule type" value="Genomic_DNA"/>
</dbReference>
<accession>A0A378I8Y8</accession>
<sequence>MLVPYDCKHLFIEINKFINENPQLKRAALHTEVKLDSDSLKEITVIDDQDYKEMTVQIAEFLEEDSLHGGVFLNLPHLKENEFVSCWKNLSQLSVFPFGYNQREFFVFLAGHESPRLLVNILLILEKNQLSHHYLVKILLESLLKKQIKLLGRNARPNYGQAAFFSRVHVDYQLYEVNFFNIAERIIGSLRANPEDGNGVYQFCKAVTGNHIGYLKCADQLLQDIRFSKDVNQEAAYKCVMVAESPVAAVVLIAHLNHWGVLARYLSADPHAFYLRMQGRKASLEKVIQMMEFFFNEGLLNVETHTDVLISLIEGKNYHSLRQAYAILKEMHFFEGEDAKENFQKLILKSNTKNLLEYLRMPVITSLLNPNDVDYYSLLLSASTCPDHHQIELTCLLSNDTFLQFIGANLANRPVILKAIFKADCLAILGMERLSNGGFLSGNNGFEIFTAIINHKTSLDAADTYISFSQSPHKDLLLPLIFQLHEPGKLSRFLLKLADCNLLNKENQSRLIEDFKDAHEDWRHYSIDYFSKKLEDNEQLTQTDFDEIMQISCNKSLRVNFKEKALVDYYKSRDKTYTASFKM</sequence>
<dbReference type="Proteomes" id="UP000255066">
    <property type="component" value="Unassembled WGS sequence"/>
</dbReference>
<organism evidence="2 4">
    <name type="scientific">Legionella birminghamensis</name>
    <dbReference type="NCBI Taxonomy" id="28083"/>
    <lineage>
        <taxon>Bacteria</taxon>
        <taxon>Pseudomonadati</taxon>
        <taxon>Pseudomonadota</taxon>
        <taxon>Gammaproteobacteria</taxon>
        <taxon>Legionellales</taxon>
        <taxon>Legionellaceae</taxon>
        <taxon>Legionella</taxon>
    </lineage>
</organism>
<dbReference type="AlphaFoldDB" id="A0A378I8Y8"/>
<proteinExistence type="predicted"/>
<name>A0A378I8Y8_9GAMM</name>
<reference evidence="2 4" key="2">
    <citation type="submission" date="2018-06" db="EMBL/GenBank/DDBJ databases">
        <authorList>
            <consortium name="Pathogen Informatics"/>
            <person name="Doyle S."/>
        </authorList>
    </citation>
    <scope>NUCLEOTIDE SEQUENCE [LARGE SCALE GENOMIC DNA]</scope>
    <source>
        <strain evidence="2 4">NCTC12437</strain>
    </source>
</reference>
<reference evidence="1 3" key="1">
    <citation type="submission" date="2015-11" db="EMBL/GenBank/DDBJ databases">
        <title>Genomic analysis of 38 Legionella species identifies large and diverse effector repertoires.</title>
        <authorList>
            <person name="Burstein D."/>
            <person name="Amaro F."/>
            <person name="Zusman T."/>
            <person name="Lifshitz Z."/>
            <person name="Cohen O."/>
            <person name="Gilbert J.A."/>
            <person name="Pupko T."/>
            <person name="Shuman H.A."/>
            <person name="Segal G."/>
        </authorList>
    </citation>
    <scope>NUCLEOTIDE SEQUENCE [LARGE SCALE GENOMIC DNA]</scope>
    <source>
        <strain evidence="1 3">CDC#1407-AL-14</strain>
    </source>
</reference>
<evidence type="ECO:0000313" key="4">
    <source>
        <dbReference type="Proteomes" id="UP000255066"/>
    </source>
</evidence>
<protein>
    <submittedName>
        <fullName evidence="2">Uncharacterized protein</fullName>
    </submittedName>
</protein>
<dbReference type="EMBL" id="UGNW01000001">
    <property type="protein sequence ID" value="STX31081.1"/>
    <property type="molecule type" value="Genomic_DNA"/>
</dbReference>
<evidence type="ECO:0000313" key="1">
    <source>
        <dbReference type="EMBL" id="KTC68208.1"/>
    </source>
</evidence>
<evidence type="ECO:0000313" key="2">
    <source>
        <dbReference type="EMBL" id="STX31081.1"/>
    </source>
</evidence>
<keyword evidence="3" id="KW-1185">Reference proteome</keyword>
<gene>
    <name evidence="1" type="ORF">Lbir_2810</name>
    <name evidence="2" type="ORF">NCTC12437_00851</name>
</gene>
<dbReference type="RefSeq" id="WP_058524790.1">
    <property type="nucleotide sequence ID" value="NZ_CAAAHV010000004.1"/>
</dbReference>